<dbReference type="AlphaFoldDB" id="A0A5S3X3K2"/>
<dbReference type="RefSeq" id="WP_138544320.1">
    <property type="nucleotide sequence ID" value="NZ_PNCJ01000011.1"/>
</dbReference>
<evidence type="ECO:0000313" key="2">
    <source>
        <dbReference type="Proteomes" id="UP000306719"/>
    </source>
</evidence>
<sequence length="75" mass="8212">MAGDIVKIQAEHWSATQLKLKALNEKMAALEPLILEAVEQLDPHSCSYDAGQRQALAQRLKEALSKDGEAVPQSK</sequence>
<reference evidence="2" key="2">
    <citation type="submission" date="2019-06" db="EMBL/GenBank/DDBJ databases">
        <title>Co-occurence of chitin degradation, pigmentation and bioactivity in marine Pseudoalteromonas.</title>
        <authorList>
            <person name="Sonnenschein E.C."/>
            <person name="Bech P.K."/>
        </authorList>
    </citation>
    <scope>NUCLEOTIDE SEQUENCE [LARGE SCALE GENOMIC DNA]</scope>
    <source>
        <strain evidence="2">S2599</strain>
    </source>
</reference>
<name>A0A5S3X3K2_9GAMM</name>
<organism evidence="1 2">
    <name type="scientific">Pseudoalteromonas rubra</name>
    <dbReference type="NCBI Taxonomy" id="43658"/>
    <lineage>
        <taxon>Bacteria</taxon>
        <taxon>Pseudomonadati</taxon>
        <taxon>Pseudomonadota</taxon>
        <taxon>Gammaproteobacteria</taxon>
        <taxon>Alteromonadales</taxon>
        <taxon>Pseudoalteromonadaceae</taxon>
        <taxon>Pseudoalteromonas</taxon>
    </lineage>
</organism>
<protein>
    <submittedName>
        <fullName evidence="1">Uncharacterized protein</fullName>
    </submittedName>
</protein>
<proteinExistence type="predicted"/>
<evidence type="ECO:0000313" key="1">
    <source>
        <dbReference type="EMBL" id="TMP38204.1"/>
    </source>
</evidence>
<dbReference type="OrthoDB" id="6314995at2"/>
<comment type="caution">
    <text evidence="1">The sequence shown here is derived from an EMBL/GenBank/DDBJ whole genome shotgun (WGS) entry which is preliminary data.</text>
</comment>
<dbReference type="Proteomes" id="UP000306719">
    <property type="component" value="Unassembled WGS sequence"/>
</dbReference>
<gene>
    <name evidence="1" type="ORF">CWB98_07755</name>
</gene>
<dbReference type="EMBL" id="PNCJ01000011">
    <property type="protein sequence ID" value="TMP38204.1"/>
    <property type="molecule type" value="Genomic_DNA"/>
</dbReference>
<accession>A0A5S3X3K2</accession>
<reference evidence="1 2" key="1">
    <citation type="submission" date="2018-01" db="EMBL/GenBank/DDBJ databases">
        <authorList>
            <person name="Paulsen S."/>
            <person name="Gram L.K."/>
        </authorList>
    </citation>
    <scope>NUCLEOTIDE SEQUENCE [LARGE SCALE GENOMIC DNA]</scope>
    <source>
        <strain evidence="1 2">S2599</strain>
    </source>
</reference>